<dbReference type="Proteomes" id="UP001139486">
    <property type="component" value="Unassembled WGS sequence"/>
</dbReference>
<protein>
    <submittedName>
        <fullName evidence="2">DUF1446 domain-containing protein</fullName>
    </submittedName>
</protein>
<comment type="caution">
    <text evidence="2">The sequence shown here is derived from an EMBL/GenBank/DDBJ whole genome shotgun (WGS) entry which is preliminary data.</text>
</comment>
<evidence type="ECO:0000313" key="3">
    <source>
        <dbReference type="Proteomes" id="UP001139486"/>
    </source>
</evidence>
<dbReference type="Pfam" id="PF07287">
    <property type="entry name" value="AtuA"/>
    <property type="match status" value="1"/>
</dbReference>
<dbReference type="PANTHER" id="PTHR47472">
    <property type="entry name" value="PROPIONYL-COA CARBOXYLASE"/>
    <property type="match status" value="1"/>
</dbReference>
<organism evidence="2 3">
    <name type="scientific">Sphingomonas liriopis</name>
    <dbReference type="NCBI Taxonomy" id="2949094"/>
    <lineage>
        <taxon>Bacteria</taxon>
        <taxon>Pseudomonadati</taxon>
        <taxon>Pseudomonadota</taxon>
        <taxon>Alphaproteobacteria</taxon>
        <taxon>Sphingomonadales</taxon>
        <taxon>Sphingomonadaceae</taxon>
        <taxon>Sphingomonas</taxon>
    </lineage>
</organism>
<feature type="domain" description="Acyclic terpene utilisation N-terminal" evidence="1">
    <location>
        <begin position="6"/>
        <end position="444"/>
    </location>
</feature>
<accession>A0A9X2KS58</accession>
<dbReference type="RefSeq" id="WP_254287459.1">
    <property type="nucleotide sequence ID" value="NZ_JAMLDY010000001.1"/>
</dbReference>
<proteinExistence type="predicted"/>
<sequence>MTGRTIRIGAGAGFSGDRIEPALELVEHGGLDFLAFECLAERTIALAQAARIGDPEAGFDPLLEERMRMVLPAAHARGVRIVTNMGAANPASAARLVARIARERGLAGLRIAAVGGDDVLDLIRAGDFPLIDRPGTSRDLGAAIVSANAYLGAGGIVAALDGGADVVVTGRVGDPALFLGPMIHSFGWAMDDWPRLGRGTVVGHLLECAGQVTGGYFADPGVKDVPDLARLGFPFADIGDDGSAIFGKVAGSGGRLTVATCKEQLLYEILDPGAYLQADVAADFRTVRFEQTGADRVAVSGGGGGPQPATLKVSIGYGDGFSGEGQISYAGPGAVARGRLALDIVRERLRMTGVPVTDLRCELIGVDAIDRTGRGGDADPREVRARVAGRAATRAAAERIGAEVEALYTNGPFGGGGVVTAVREVLAVASTLIDRSRIAPTVHYEVA</sequence>
<reference evidence="2" key="1">
    <citation type="submission" date="2022-05" db="EMBL/GenBank/DDBJ databases">
        <title>Sphingomonas sp. strain RP10 Genome sequencing and assembly.</title>
        <authorList>
            <person name="Kim I."/>
        </authorList>
    </citation>
    <scope>NUCLEOTIDE SEQUENCE</scope>
    <source>
        <strain evidence="2">RP10</strain>
    </source>
</reference>
<name>A0A9X2KS58_9SPHN</name>
<evidence type="ECO:0000259" key="1">
    <source>
        <dbReference type="Pfam" id="PF07287"/>
    </source>
</evidence>
<dbReference type="AlphaFoldDB" id="A0A9X2KS58"/>
<dbReference type="EMBL" id="JAMLDY010000001">
    <property type="protein sequence ID" value="MCP3733468.1"/>
    <property type="molecule type" value="Genomic_DNA"/>
</dbReference>
<gene>
    <name evidence="2" type="ORF">M9979_01025</name>
</gene>
<evidence type="ECO:0000313" key="2">
    <source>
        <dbReference type="EMBL" id="MCP3733468.1"/>
    </source>
</evidence>
<dbReference type="InterPro" id="IPR010839">
    <property type="entry name" value="AtuA_N"/>
</dbReference>
<keyword evidence="3" id="KW-1185">Reference proteome</keyword>
<dbReference type="PANTHER" id="PTHR47472:SF1">
    <property type="entry name" value="DUF1446-DOMAIN-CONTAINING PROTEIN"/>
    <property type="match status" value="1"/>
</dbReference>